<keyword evidence="1" id="KW-0472">Membrane</keyword>
<dbReference type="Pfam" id="PF10724">
    <property type="entry name" value="DUF2516"/>
    <property type="match status" value="1"/>
</dbReference>
<reference evidence="2 3" key="1">
    <citation type="submission" date="2020-11" db="EMBL/GenBank/DDBJ databases">
        <title>Corynebacterium sp. ZJ-599.</title>
        <authorList>
            <person name="Zhou J."/>
        </authorList>
    </citation>
    <scope>NUCLEOTIDE SEQUENCE [LARGE SCALE GENOMIC DNA]</scope>
    <source>
        <strain evidence="2 3">ZJ-599</strain>
    </source>
</reference>
<feature type="transmembrane region" description="Helical" evidence="1">
    <location>
        <begin position="47"/>
        <end position="80"/>
    </location>
</feature>
<protein>
    <submittedName>
        <fullName evidence="2">DUF2516 family protein</fullName>
    </submittedName>
</protein>
<keyword evidence="1" id="KW-0812">Transmembrane</keyword>
<evidence type="ECO:0000313" key="2">
    <source>
        <dbReference type="EMBL" id="QPK79383.1"/>
    </source>
</evidence>
<organism evidence="2 3">
    <name type="scientific">Corynebacterium lizhenjunii</name>
    <dbReference type="NCBI Taxonomy" id="2709394"/>
    <lineage>
        <taxon>Bacteria</taxon>
        <taxon>Bacillati</taxon>
        <taxon>Actinomycetota</taxon>
        <taxon>Actinomycetes</taxon>
        <taxon>Mycobacteriales</taxon>
        <taxon>Corynebacteriaceae</taxon>
        <taxon>Corynebacterium</taxon>
    </lineage>
</organism>
<accession>A0A7T0KGK5</accession>
<proteinExistence type="predicted"/>
<name>A0A7T0KGK5_9CORY</name>
<dbReference type="AlphaFoldDB" id="A0A7T0KGK5"/>
<sequence length="96" mass="10426">MYGLLTMVNLLHIGLYWAIALAGLVGAGLAATTRPDAFEAADRKPKWVWVALLVGSAAVLSLPGFTLFSWVGAVIIGIYWFDVRPQISNLLRGYGY</sequence>
<keyword evidence="3" id="KW-1185">Reference proteome</keyword>
<evidence type="ECO:0000313" key="3">
    <source>
        <dbReference type="Proteomes" id="UP000594681"/>
    </source>
</evidence>
<dbReference type="Proteomes" id="UP000594681">
    <property type="component" value="Chromosome"/>
</dbReference>
<dbReference type="KEGG" id="cliz:G7Y31_01280"/>
<evidence type="ECO:0000256" key="1">
    <source>
        <dbReference type="SAM" id="Phobius"/>
    </source>
</evidence>
<feature type="transmembrane region" description="Helical" evidence="1">
    <location>
        <begin position="15"/>
        <end position="35"/>
    </location>
</feature>
<gene>
    <name evidence="2" type="ORF">G7Y31_01280</name>
</gene>
<keyword evidence="1" id="KW-1133">Transmembrane helix</keyword>
<dbReference type="EMBL" id="CP064954">
    <property type="protein sequence ID" value="QPK79383.1"/>
    <property type="molecule type" value="Genomic_DNA"/>
</dbReference>
<dbReference type="InterPro" id="IPR019662">
    <property type="entry name" value="DUF2516"/>
</dbReference>